<name>A0A1G6GR62_9ACTN</name>
<dbReference type="AlphaFoldDB" id="A0A1G6GR62"/>
<feature type="transmembrane region" description="Helical" evidence="7">
    <location>
        <begin position="6"/>
        <end position="24"/>
    </location>
</feature>
<feature type="transmembrane region" description="Helical" evidence="7">
    <location>
        <begin position="96"/>
        <end position="115"/>
    </location>
</feature>
<organism evidence="8 9">
    <name type="scientific">Raineyella antarctica</name>
    <dbReference type="NCBI Taxonomy" id="1577474"/>
    <lineage>
        <taxon>Bacteria</taxon>
        <taxon>Bacillati</taxon>
        <taxon>Actinomycetota</taxon>
        <taxon>Actinomycetes</taxon>
        <taxon>Propionibacteriales</taxon>
        <taxon>Propionibacteriaceae</taxon>
        <taxon>Raineyella</taxon>
    </lineage>
</organism>
<evidence type="ECO:0000256" key="4">
    <source>
        <dbReference type="ARBA" id="ARBA00022692"/>
    </source>
</evidence>
<feature type="transmembrane region" description="Helical" evidence="7">
    <location>
        <begin position="121"/>
        <end position="143"/>
    </location>
</feature>
<keyword evidence="3" id="KW-1003">Cell membrane</keyword>
<feature type="transmembrane region" description="Helical" evidence="7">
    <location>
        <begin position="252"/>
        <end position="272"/>
    </location>
</feature>
<accession>A0A1G6GR62</accession>
<keyword evidence="9" id="KW-1185">Reference proteome</keyword>
<keyword evidence="6 7" id="KW-0472">Membrane</keyword>
<dbReference type="Pfam" id="PF03547">
    <property type="entry name" value="Mem_trans"/>
    <property type="match status" value="2"/>
</dbReference>
<feature type="transmembrane region" description="Helical" evidence="7">
    <location>
        <begin position="189"/>
        <end position="210"/>
    </location>
</feature>
<evidence type="ECO:0000256" key="1">
    <source>
        <dbReference type="ARBA" id="ARBA00004141"/>
    </source>
</evidence>
<dbReference type="PANTHER" id="PTHR36838">
    <property type="entry name" value="AUXIN EFFLUX CARRIER FAMILY PROTEIN"/>
    <property type="match status" value="1"/>
</dbReference>
<evidence type="ECO:0008006" key="10">
    <source>
        <dbReference type="Google" id="ProtNLM"/>
    </source>
</evidence>
<protein>
    <recommendedName>
        <fullName evidence="10">AEC family transporter</fullName>
    </recommendedName>
</protein>
<feature type="transmembrane region" description="Helical" evidence="7">
    <location>
        <begin position="222"/>
        <end position="246"/>
    </location>
</feature>
<dbReference type="EMBL" id="FMYF01000004">
    <property type="protein sequence ID" value="SDB84225.1"/>
    <property type="molecule type" value="Genomic_DNA"/>
</dbReference>
<keyword evidence="4 7" id="KW-0812">Transmembrane</keyword>
<feature type="transmembrane region" description="Helical" evidence="7">
    <location>
        <begin position="284"/>
        <end position="303"/>
    </location>
</feature>
<keyword evidence="2" id="KW-0813">Transport</keyword>
<dbReference type="GO" id="GO:0055085">
    <property type="term" value="P:transmembrane transport"/>
    <property type="evidence" value="ECO:0007669"/>
    <property type="project" value="InterPro"/>
</dbReference>
<comment type="subcellular location">
    <subcellularLocation>
        <location evidence="1">Membrane</location>
        <topology evidence="1">Multi-pass membrane protein</topology>
    </subcellularLocation>
</comment>
<sequence length="304" mass="32277">MLSGFFVIGVVVGIGFLLAHLRVFTAQTQNMLARLSFYVAMPVLFVTMMAKEDISALLSTDLVASVVSIVTVSLLWLASVRWVWKLPLPETITGTFASAYVNAGNLGLPIATYVLDSPARVVPVILTQLLFLQPVGLALLDLATGTATRFTVGAFVGRFVRNPLTIATLVGVLLSVFSIRIPTLLATPLGMVGGMAVPTVLLAFGISLRLGPRPDRRTGPVLAWQTFLKLVAMPAVAWAFGAFVLHLAAPDLLAVTLMAGLPTAQNVFVIASQYGRGVVMARDTIFITTVLSVLTIFGIVALLA</sequence>
<dbReference type="PANTHER" id="PTHR36838:SF3">
    <property type="entry name" value="TRANSPORTER AUXIN EFFLUX CARRIER EC FAMILY"/>
    <property type="match status" value="1"/>
</dbReference>
<evidence type="ECO:0000313" key="9">
    <source>
        <dbReference type="Proteomes" id="UP000199086"/>
    </source>
</evidence>
<feature type="transmembrane region" description="Helical" evidence="7">
    <location>
        <begin position="164"/>
        <end position="183"/>
    </location>
</feature>
<proteinExistence type="predicted"/>
<keyword evidence="5 7" id="KW-1133">Transmembrane helix</keyword>
<evidence type="ECO:0000256" key="2">
    <source>
        <dbReference type="ARBA" id="ARBA00022448"/>
    </source>
</evidence>
<evidence type="ECO:0000256" key="5">
    <source>
        <dbReference type="ARBA" id="ARBA00022989"/>
    </source>
</evidence>
<evidence type="ECO:0000256" key="6">
    <source>
        <dbReference type="ARBA" id="ARBA00023136"/>
    </source>
</evidence>
<dbReference type="GO" id="GO:0016020">
    <property type="term" value="C:membrane"/>
    <property type="evidence" value="ECO:0007669"/>
    <property type="project" value="UniProtKB-SubCell"/>
</dbReference>
<dbReference type="Proteomes" id="UP000199086">
    <property type="component" value="Unassembled WGS sequence"/>
</dbReference>
<gene>
    <name evidence="8" type="ORF">GA0111570_104266</name>
</gene>
<feature type="transmembrane region" description="Helical" evidence="7">
    <location>
        <begin position="62"/>
        <end position="84"/>
    </location>
</feature>
<dbReference type="STRING" id="1577474.GA0111570_104266"/>
<evidence type="ECO:0000256" key="3">
    <source>
        <dbReference type="ARBA" id="ARBA00022475"/>
    </source>
</evidence>
<evidence type="ECO:0000256" key="7">
    <source>
        <dbReference type="SAM" id="Phobius"/>
    </source>
</evidence>
<evidence type="ECO:0000313" key="8">
    <source>
        <dbReference type="EMBL" id="SDB84225.1"/>
    </source>
</evidence>
<feature type="transmembrane region" description="Helical" evidence="7">
    <location>
        <begin position="31"/>
        <end position="50"/>
    </location>
</feature>
<reference evidence="8 9" key="1">
    <citation type="submission" date="2016-06" db="EMBL/GenBank/DDBJ databases">
        <authorList>
            <person name="Olsen C.W."/>
            <person name="Carey S."/>
            <person name="Hinshaw L."/>
            <person name="Karasin A.I."/>
        </authorList>
    </citation>
    <scope>NUCLEOTIDE SEQUENCE [LARGE SCALE GENOMIC DNA]</scope>
    <source>
        <strain evidence="8 9">LZ-22</strain>
    </source>
</reference>
<dbReference type="InterPro" id="IPR004776">
    <property type="entry name" value="Mem_transp_PIN-like"/>
</dbReference>